<keyword evidence="2" id="KW-1185">Reference proteome</keyword>
<evidence type="ECO:0000313" key="2">
    <source>
        <dbReference type="Proteomes" id="UP000297814"/>
    </source>
</evidence>
<dbReference type="EMBL" id="PQXK01000152">
    <property type="protein sequence ID" value="TGO35610.1"/>
    <property type="molecule type" value="Genomic_DNA"/>
</dbReference>
<sequence length="63" mass="7286">MHGQQHSIFAEMDTGKPQRKLNNCTGYIYHDSVPEYWCDGPKSREYGALYKDKTEDAQDFNAV</sequence>
<evidence type="ECO:0000313" key="1">
    <source>
        <dbReference type="EMBL" id="TGO35610.1"/>
    </source>
</evidence>
<protein>
    <submittedName>
        <fullName evidence="1">Uncharacterized protein</fullName>
    </submittedName>
</protein>
<dbReference type="AlphaFoldDB" id="A0A4Z1GJK1"/>
<reference evidence="1 2" key="1">
    <citation type="submission" date="2017-12" db="EMBL/GenBank/DDBJ databases">
        <title>Comparative genomics of Botrytis spp.</title>
        <authorList>
            <person name="Valero-Jimenez C.A."/>
            <person name="Tapia P."/>
            <person name="Veloso J."/>
            <person name="Silva-Moreno E."/>
            <person name="Staats M."/>
            <person name="Valdes J.H."/>
            <person name="Van Kan J.A.L."/>
        </authorList>
    </citation>
    <scope>NUCLEOTIDE SEQUENCE [LARGE SCALE GENOMIC DNA]</scope>
    <source>
        <strain evidence="1 2">Bh0001</strain>
    </source>
</reference>
<dbReference type="Proteomes" id="UP000297814">
    <property type="component" value="Unassembled WGS sequence"/>
</dbReference>
<organism evidence="1 2">
    <name type="scientific">Botrytis hyacinthi</name>
    <dbReference type="NCBI Taxonomy" id="278943"/>
    <lineage>
        <taxon>Eukaryota</taxon>
        <taxon>Fungi</taxon>
        <taxon>Dikarya</taxon>
        <taxon>Ascomycota</taxon>
        <taxon>Pezizomycotina</taxon>
        <taxon>Leotiomycetes</taxon>
        <taxon>Helotiales</taxon>
        <taxon>Sclerotiniaceae</taxon>
        <taxon>Botrytis</taxon>
    </lineage>
</organism>
<comment type="caution">
    <text evidence="1">The sequence shown here is derived from an EMBL/GenBank/DDBJ whole genome shotgun (WGS) entry which is preliminary data.</text>
</comment>
<name>A0A4Z1GJK1_9HELO</name>
<proteinExistence type="predicted"/>
<gene>
    <name evidence="1" type="ORF">BHYA_0152g00150</name>
</gene>
<accession>A0A4Z1GJK1</accession>